<keyword evidence="6" id="KW-0406">Ion transport</keyword>
<feature type="chain" id="PRO_5004637421" description="Porin domain-containing protein" evidence="10">
    <location>
        <begin position="29"/>
        <end position="344"/>
    </location>
</feature>
<dbReference type="CDD" id="cd00342">
    <property type="entry name" value="gram_neg_porins"/>
    <property type="match status" value="1"/>
</dbReference>
<dbReference type="Pfam" id="PF13609">
    <property type="entry name" value="Porin_4"/>
    <property type="match status" value="1"/>
</dbReference>
<dbReference type="SUPFAM" id="SSF56935">
    <property type="entry name" value="Porins"/>
    <property type="match status" value="1"/>
</dbReference>
<evidence type="ECO:0000256" key="2">
    <source>
        <dbReference type="ARBA" id="ARBA00022448"/>
    </source>
</evidence>
<dbReference type="InterPro" id="IPR033900">
    <property type="entry name" value="Gram_neg_porin_domain"/>
</dbReference>
<dbReference type="STRING" id="1219065.VPR01S_09_01000"/>
<dbReference type="EMBL" id="BATJ01000009">
    <property type="protein sequence ID" value="GAD67725.1"/>
    <property type="molecule type" value="Genomic_DNA"/>
</dbReference>
<keyword evidence="4" id="KW-0812">Transmembrane</keyword>
<organism evidence="12 13">
    <name type="scientific">Vibrio proteolyticus NBRC 13287</name>
    <dbReference type="NCBI Taxonomy" id="1219065"/>
    <lineage>
        <taxon>Bacteria</taxon>
        <taxon>Pseudomonadati</taxon>
        <taxon>Pseudomonadota</taxon>
        <taxon>Gammaproteobacteria</taxon>
        <taxon>Vibrionales</taxon>
        <taxon>Vibrionaceae</taxon>
        <taxon>Vibrio</taxon>
    </lineage>
</organism>
<dbReference type="InterPro" id="IPR002299">
    <property type="entry name" value="Porin_Neis"/>
</dbReference>
<dbReference type="PRINTS" id="PR00184">
    <property type="entry name" value="NEISSPPORIN"/>
</dbReference>
<protein>
    <recommendedName>
        <fullName evidence="11">Porin domain-containing protein</fullName>
    </recommendedName>
</protein>
<keyword evidence="7" id="KW-0626">Porin</keyword>
<comment type="caution">
    <text evidence="12">The sequence shown here is derived from an EMBL/GenBank/DDBJ whole genome shotgun (WGS) entry which is preliminary data.</text>
</comment>
<keyword evidence="9" id="KW-0998">Cell outer membrane</keyword>
<dbReference type="PANTHER" id="PTHR34501:SF2">
    <property type="entry name" value="OUTER MEMBRANE PORIN F-RELATED"/>
    <property type="match status" value="1"/>
</dbReference>
<reference evidence="12 13" key="1">
    <citation type="submission" date="2013-09" db="EMBL/GenBank/DDBJ databases">
        <title>Whole genome shotgun sequence of Vibrio proteolyticus NBRC 13287.</title>
        <authorList>
            <person name="Isaki S."/>
            <person name="Hosoyama A."/>
            <person name="Numata M."/>
            <person name="Hashimoto M."/>
            <person name="Hosoyama Y."/>
            <person name="Tsuchikane K."/>
            <person name="Noguchi M."/>
            <person name="Hirakata S."/>
            <person name="Ichikawa N."/>
            <person name="Ohji S."/>
            <person name="Yamazoe A."/>
            <person name="Fujita N."/>
        </authorList>
    </citation>
    <scope>NUCLEOTIDE SEQUENCE [LARGE SCALE GENOMIC DNA]</scope>
    <source>
        <strain evidence="12 13">NBRC 13287</strain>
    </source>
</reference>
<evidence type="ECO:0000256" key="9">
    <source>
        <dbReference type="ARBA" id="ARBA00023237"/>
    </source>
</evidence>
<evidence type="ECO:0000259" key="11">
    <source>
        <dbReference type="Pfam" id="PF13609"/>
    </source>
</evidence>
<sequence length="344" mass="36910">MDSKLGLNKMNKTLIALALAAVAGGASAATDFSPAVNGGDNTNAIYSADGANLFLGGRAEFRGDFNGNEDGSDIDGTMADKSRVRLNVGGTTQITDTLSGFGFYEAEQTTKSANDDSKFQQRYAYVGLMGTYGAVSFGRQNTAGVQISDMSDIATYTGDQKAFIYAGNEQINNTIAYTGQFDALTVKASVIAGEEDDSDGYGVSAIYNLPFGLGLGLGYAAGENNNGDADQVIAGINYTNGGFYTGFTYTTGDLDDDNDFDGYEFAAKYKFENNFSIIGAYQNRQVENDDISDFFELTGAYDFNKHLNAYVAYKFNQLDDAYTDNNGKVQDAEDSVRLGLKYTF</sequence>
<dbReference type="GO" id="GO:0015288">
    <property type="term" value="F:porin activity"/>
    <property type="evidence" value="ECO:0007669"/>
    <property type="project" value="UniProtKB-KW"/>
</dbReference>
<keyword evidence="3" id="KW-1134">Transmembrane beta strand</keyword>
<evidence type="ECO:0000313" key="12">
    <source>
        <dbReference type="EMBL" id="GAD67725.1"/>
    </source>
</evidence>
<keyword evidence="2" id="KW-0813">Transport</keyword>
<dbReference type="GO" id="GO:0046930">
    <property type="term" value="C:pore complex"/>
    <property type="evidence" value="ECO:0007669"/>
    <property type="project" value="UniProtKB-KW"/>
</dbReference>
<evidence type="ECO:0000256" key="10">
    <source>
        <dbReference type="SAM" id="SignalP"/>
    </source>
</evidence>
<dbReference type="Gene3D" id="2.40.160.10">
    <property type="entry name" value="Porin"/>
    <property type="match status" value="1"/>
</dbReference>
<evidence type="ECO:0000256" key="5">
    <source>
        <dbReference type="ARBA" id="ARBA00022729"/>
    </source>
</evidence>
<name>U3A201_VIBPR</name>
<dbReference type="eggNOG" id="COG3203">
    <property type="taxonomic scope" value="Bacteria"/>
</dbReference>
<dbReference type="InterPro" id="IPR050298">
    <property type="entry name" value="Gram-neg_bact_OMP"/>
</dbReference>
<dbReference type="PANTHER" id="PTHR34501">
    <property type="entry name" value="PROTEIN YDDL-RELATED"/>
    <property type="match status" value="1"/>
</dbReference>
<evidence type="ECO:0000256" key="6">
    <source>
        <dbReference type="ARBA" id="ARBA00023065"/>
    </source>
</evidence>
<dbReference type="Proteomes" id="UP000016570">
    <property type="component" value="Unassembled WGS sequence"/>
</dbReference>
<evidence type="ECO:0000313" key="13">
    <source>
        <dbReference type="Proteomes" id="UP000016570"/>
    </source>
</evidence>
<dbReference type="InterPro" id="IPR023614">
    <property type="entry name" value="Porin_dom_sf"/>
</dbReference>
<keyword evidence="5 10" id="KW-0732">Signal</keyword>
<evidence type="ECO:0000256" key="7">
    <source>
        <dbReference type="ARBA" id="ARBA00023114"/>
    </source>
</evidence>
<evidence type="ECO:0000256" key="4">
    <source>
        <dbReference type="ARBA" id="ARBA00022692"/>
    </source>
</evidence>
<keyword evidence="13" id="KW-1185">Reference proteome</keyword>
<dbReference type="GO" id="GO:0009279">
    <property type="term" value="C:cell outer membrane"/>
    <property type="evidence" value="ECO:0007669"/>
    <property type="project" value="UniProtKB-SubCell"/>
</dbReference>
<feature type="signal peptide" evidence="10">
    <location>
        <begin position="1"/>
        <end position="28"/>
    </location>
</feature>
<accession>U3A201</accession>
<proteinExistence type="predicted"/>
<evidence type="ECO:0000256" key="1">
    <source>
        <dbReference type="ARBA" id="ARBA00004571"/>
    </source>
</evidence>
<evidence type="ECO:0000256" key="8">
    <source>
        <dbReference type="ARBA" id="ARBA00023136"/>
    </source>
</evidence>
<dbReference type="GO" id="GO:0006811">
    <property type="term" value="P:monoatomic ion transport"/>
    <property type="evidence" value="ECO:0007669"/>
    <property type="project" value="UniProtKB-KW"/>
</dbReference>
<feature type="domain" description="Porin" evidence="11">
    <location>
        <begin position="17"/>
        <end position="320"/>
    </location>
</feature>
<dbReference type="AlphaFoldDB" id="U3A201"/>
<keyword evidence="8" id="KW-0472">Membrane</keyword>
<comment type="subcellular location">
    <subcellularLocation>
        <location evidence="1">Cell outer membrane</location>
        <topology evidence="1">Multi-pass membrane protein</topology>
    </subcellularLocation>
</comment>
<evidence type="ECO:0000256" key="3">
    <source>
        <dbReference type="ARBA" id="ARBA00022452"/>
    </source>
</evidence>
<gene>
    <name evidence="12" type="ORF">VPR01S_09_01000</name>
</gene>